<comment type="subunit">
    <text evidence="4">Myosin is a hexamer of 2 heavy chains and 4 light chains (two regulatory light chains and two essential light chains).</text>
</comment>
<gene>
    <name evidence="6" type="ORF">CRE_29149</name>
</gene>
<evidence type="ECO:0000256" key="3">
    <source>
        <dbReference type="ARBA" id="ARBA00022837"/>
    </source>
</evidence>
<dbReference type="PROSITE" id="PS00018">
    <property type="entry name" value="EF_HAND_1"/>
    <property type="match status" value="1"/>
</dbReference>
<dbReference type="SUPFAM" id="SSF47473">
    <property type="entry name" value="EF-hand"/>
    <property type="match status" value="1"/>
</dbReference>
<reference evidence="6" key="1">
    <citation type="submission" date="2007-07" db="EMBL/GenBank/DDBJ databases">
        <title>PCAP assembly of the Caenorhabditis remanei genome.</title>
        <authorList>
            <consortium name="The Caenorhabditis remanei Sequencing Consortium"/>
            <person name="Wilson R.K."/>
        </authorList>
    </citation>
    <scope>NUCLEOTIDE SEQUENCE [LARGE SCALE GENOMIC DNA]</scope>
    <source>
        <strain evidence="6">PB4641</strain>
    </source>
</reference>
<feature type="domain" description="EF-hand" evidence="5">
    <location>
        <begin position="98"/>
        <end position="133"/>
    </location>
</feature>
<evidence type="ECO:0000313" key="6">
    <source>
        <dbReference type="EMBL" id="EFO85561.1"/>
    </source>
</evidence>
<evidence type="ECO:0000256" key="4">
    <source>
        <dbReference type="ARBA" id="ARBA00062955"/>
    </source>
</evidence>
<organism evidence="7">
    <name type="scientific">Caenorhabditis remanei</name>
    <name type="common">Caenorhabditis vulgaris</name>
    <dbReference type="NCBI Taxonomy" id="31234"/>
    <lineage>
        <taxon>Eukaryota</taxon>
        <taxon>Metazoa</taxon>
        <taxon>Ecdysozoa</taxon>
        <taxon>Nematoda</taxon>
        <taxon>Chromadorea</taxon>
        <taxon>Rhabditida</taxon>
        <taxon>Rhabditina</taxon>
        <taxon>Rhabditomorpha</taxon>
        <taxon>Rhabditoidea</taxon>
        <taxon>Rhabditidae</taxon>
        <taxon>Peloderinae</taxon>
        <taxon>Caenorhabditis</taxon>
    </lineage>
</organism>
<dbReference type="GO" id="GO:0005509">
    <property type="term" value="F:calcium ion binding"/>
    <property type="evidence" value="ECO:0007669"/>
    <property type="project" value="InterPro"/>
</dbReference>
<protein>
    <recommendedName>
        <fullName evidence="5">EF-hand domain-containing protein</fullName>
    </recommendedName>
</protein>
<keyword evidence="2" id="KW-0677">Repeat</keyword>
<evidence type="ECO:0000256" key="1">
    <source>
        <dbReference type="ARBA" id="ARBA00022723"/>
    </source>
</evidence>
<dbReference type="Gene3D" id="1.10.238.10">
    <property type="entry name" value="EF-hand"/>
    <property type="match status" value="2"/>
</dbReference>
<evidence type="ECO:0000256" key="2">
    <source>
        <dbReference type="ARBA" id="ARBA00022737"/>
    </source>
</evidence>
<accession>E3N4M5</accession>
<dbReference type="InterPro" id="IPR018247">
    <property type="entry name" value="EF_Hand_1_Ca_BS"/>
</dbReference>
<evidence type="ECO:0000259" key="5">
    <source>
        <dbReference type="PROSITE" id="PS50222"/>
    </source>
</evidence>
<dbReference type="AlphaFoldDB" id="E3N4M5"/>
<dbReference type="STRING" id="31234.E3N4M5"/>
<evidence type="ECO:0000313" key="7">
    <source>
        <dbReference type="Proteomes" id="UP000008281"/>
    </source>
</evidence>
<dbReference type="FunFam" id="1.10.238.10:FF:000007">
    <property type="entry name" value="Putative myosin regulatory light chain sqh"/>
    <property type="match status" value="1"/>
</dbReference>
<dbReference type="SMART" id="SM00054">
    <property type="entry name" value="EFh"/>
    <property type="match status" value="2"/>
</dbReference>
<dbReference type="CDD" id="cd00051">
    <property type="entry name" value="EFh"/>
    <property type="match status" value="1"/>
</dbReference>
<dbReference type="OrthoDB" id="429467at2759"/>
<keyword evidence="7" id="KW-1185">Reference proteome</keyword>
<dbReference type="eggNOG" id="KOG0031">
    <property type="taxonomic scope" value="Eukaryota"/>
</dbReference>
<dbReference type="EMBL" id="DS268526">
    <property type="protein sequence ID" value="EFO85561.1"/>
    <property type="molecule type" value="Genomic_DNA"/>
</dbReference>
<dbReference type="OMA" id="MAQIRIS"/>
<dbReference type="Proteomes" id="UP000008281">
    <property type="component" value="Unassembled WGS sequence"/>
</dbReference>
<proteinExistence type="predicted"/>
<dbReference type="InterPro" id="IPR011992">
    <property type="entry name" value="EF-hand-dom_pair"/>
</dbReference>
<dbReference type="PROSITE" id="PS50222">
    <property type="entry name" value="EF_HAND_2"/>
    <property type="match status" value="2"/>
</dbReference>
<dbReference type="InterPro" id="IPR050403">
    <property type="entry name" value="Myosin_RLC"/>
</dbReference>
<keyword evidence="3" id="KW-0106">Calcium</keyword>
<feature type="domain" description="EF-hand" evidence="5">
    <location>
        <begin position="27"/>
        <end position="62"/>
    </location>
</feature>
<name>E3N4M5_CAERE</name>
<dbReference type="PANTHER" id="PTHR23049">
    <property type="entry name" value="MYOSIN REGULATORY LIGHT CHAIN 2"/>
    <property type="match status" value="1"/>
</dbReference>
<dbReference type="HOGENOM" id="CLU_061288_9_3_1"/>
<dbReference type="Pfam" id="PF13405">
    <property type="entry name" value="EF-hand_6"/>
    <property type="match status" value="1"/>
</dbReference>
<keyword evidence="1" id="KW-0479">Metal-binding</keyword>
<sequence>MVLLRNASRRSRAPRPISNVFTTFTQEQIQEFQEAFKMIDQNRDGLIDQDDLKNIFPSLGKDVSEEIINSMINEGHNNQPINFTMFLTLFGEKMMGTDPEDVILDAFKCFDEHGLGKLDVHQFKEVLMKIGDKLSEEEVEELLRDAPIKVGENILFKYSVVLQEEKIDYVQFTQMLKHGEKKEEKP</sequence>
<dbReference type="GO" id="GO:0002119">
    <property type="term" value="P:nematode larval development"/>
    <property type="evidence" value="ECO:0007669"/>
    <property type="project" value="UniProtKB-ARBA"/>
</dbReference>
<dbReference type="InterPro" id="IPR002048">
    <property type="entry name" value="EF_hand_dom"/>
</dbReference>
<dbReference type="InParanoid" id="E3N4M5"/>